<dbReference type="Proteomes" id="UP000002009">
    <property type="component" value="Chromosome 8"/>
</dbReference>
<gene>
    <name evidence="3" type="ORF">MICPUN_60956</name>
</gene>
<dbReference type="SMART" id="SM00443">
    <property type="entry name" value="G_patch"/>
    <property type="match status" value="1"/>
</dbReference>
<dbReference type="GO" id="GO:0003676">
    <property type="term" value="F:nucleic acid binding"/>
    <property type="evidence" value="ECO:0007669"/>
    <property type="project" value="InterPro"/>
</dbReference>
<dbReference type="STRING" id="296587.C1FGQ1"/>
<reference evidence="3 4" key="1">
    <citation type="journal article" date="2009" name="Science">
        <title>Green evolution and dynamic adaptations revealed by genomes of the marine picoeukaryotes Micromonas.</title>
        <authorList>
            <person name="Worden A.Z."/>
            <person name="Lee J.H."/>
            <person name="Mock T."/>
            <person name="Rouze P."/>
            <person name="Simmons M.P."/>
            <person name="Aerts A.L."/>
            <person name="Allen A.E."/>
            <person name="Cuvelier M.L."/>
            <person name="Derelle E."/>
            <person name="Everett M.V."/>
            <person name="Foulon E."/>
            <person name="Grimwood J."/>
            <person name="Gundlach H."/>
            <person name="Henrissat B."/>
            <person name="Napoli C."/>
            <person name="McDonald S.M."/>
            <person name="Parker M.S."/>
            <person name="Rombauts S."/>
            <person name="Salamov A."/>
            <person name="Von Dassow P."/>
            <person name="Badger J.H."/>
            <person name="Coutinho P.M."/>
            <person name="Demir E."/>
            <person name="Dubchak I."/>
            <person name="Gentemann C."/>
            <person name="Eikrem W."/>
            <person name="Gready J.E."/>
            <person name="John U."/>
            <person name="Lanier W."/>
            <person name="Lindquist E.A."/>
            <person name="Lucas S."/>
            <person name="Mayer K.F."/>
            <person name="Moreau H."/>
            <person name="Not F."/>
            <person name="Otillar R."/>
            <person name="Panaud O."/>
            <person name="Pangilinan J."/>
            <person name="Paulsen I."/>
            <person name="Piegu B."/>
            <person name="Poliakov A."/>
            <person name="Robbens S."/>
            <person name="Schmutz J."/>
            <person name="Toulza E."/>
            <person name="Wyss T."/>
            <person name="Zelensky A."/>
            <person name="Zhou K."/>
            <person name="Armbrust E.V."/>
            <person name="Bhattacharya D."/>
            <person name="Goodenough U.W."/>
            <person name="Van de Peer Y."/>
            <person name="Grigoriev I.V."/>
        </authorList>
    </citation>
    <scope>NUCLEOTIDE SEQUENCE [LARGE SCALE GENOMIC DNA]</scope>
    <source>
        <strain evidence="4">RCC299 / NOUM17</strain>
    </source>
</reference>
<organism evidence="3 4">
    <name type="scientific">Micromonas commoda (strain RCC299 / NOUM17 / CCMP2709)</name>
    <name type="common">Picoplanktonic green alga</name>
    <dbReference type="NCBI Taxonomy" id="296587"/>
    <lineage>
        <taxon>Eukaryota</taxon>
        <taxon>Viridiplantae</taxon>
        <taxon>Chlorophyta</taxon>
        <taxon>Mamiellophyceae</taxon>
        <taxon>Mamiellales</taxon>
        <taxon>Mamiellaceae</taxon>
        <taxon>Micromonas</taxon>
    </lineage>
</organism>
<feature type="compositionally biased region" description="Low complexity" evidence="1">
    <location>
        <begin position="298"/>
        <end position="317"/>
    </location>
</feature>
<dbReference type="eggNOG" id="KOG2184">
    <property type="taxonomic scope" value="Eukaryota"/>
</dbReference>
<name>C1FGQ1_MICCC</name>
<dbReference type="Pfam" id="PF01585">
    <property type="entry name" value="G-patch"/>
    <property type="match status" value="1"/>
</dbReference>
<dbReference type="EMBL" id="CP001575">
    <property type="protein sequence ID" value="ACO69302.1"/>
    <property type="molecule type" value="Genomic_DNA"/>
</dbReference>
<dbReference type="OrthoDB" id="21470at2759"/>
<feature type="domain" description="G-patch" evidence="2">
    <location>
        <begin position="402"/>
        <end position="448"/>
    </location>
</feature>
<protein>
    <recommendedName>
        <fullName evidence="2">G-patch domain-containing protein</fullName>
    </recommendedName>
</protein>
<dbReference type="AlphaFoldDB" id="C1FGQ1"/>
<sequence length="449" mass="45481">MDDDDYLRDLMRGGGSDSDDDSEDGRPAPGASARGGGVEEGAFAALALGGVHGSESSSSSSSSSPSDSDADVEGGDASGSGSGPEDAAENGWTWSTGAAPGATLARGATAKKKKPILMPGEKRSLKKRHMAELRAARAEVRNGWTPQDVKRELESMVAAGRREWTPPGGGVRAADAKIIRKLARCYPNLRCDSETSAASGRKKRAYVRVVNLAHPVNHGGAEVDAERGAFSGRGRALGGGGDGGDDGNLGSAISEINPAASARAAEIAAPVPTREKFLADPVRLARLARFLGRGRVEGTAGEGTAVSGAAASGPSRRGAGRGGVDGRGNRTRGRLAGHAPVFSSAGIVDGIGGGVARAAAEEEEDGEDDDAMDVAGGVSGMERAPRHPSSYAADFGAFEAHTTGFGSRLMRRMGYVEGGGLGPNGRGISEPVSQSRRPKNLGLGATGAG</sequence>
<evidence type="ECO:0000256" key="1">
    <source>
        <dbReference type="SAM" id="MobiDB-lite"/>
    </source>
</evidence>
<keyword evidence="4" id="KW-1185">Reference proteome</keyword>
<dbReference type="PROSITE" id="PS50174">
    <property type="entry name" value="G_PATCH"/>
    <property type="match status" value="1"/>
</dbReference>
<proteinExistence type="predicted"/>
<feature type="region of interest" description="Disordered" evidence="1">
    <location>
        <begin position="298"/>
        <end position="335"/>
    </location>
</feature>
<dbReference type="OMA" id="MGAFEAH"/>
<dbReference type="KEGG" id="mis:MICPUN_60956"/>
<dbReference type="PANTHER" id="PTHR47423">
    <property type="entry name" value="G-PATCH DOMAIN CONTAINING PROTEIN"/>
    <property type="match status" value="1"/>
</dbReference>
<feature type="compositionally biased region" description="Low complexity" evidence="1">
    <location>
        <begin position="40"/>
        <end position="67"/>
    </location>
</feature>
<dbReference type="InParanoid" id="C1FGQ1"/>
<accession>C1FGQ1</accession>
<dbReference type="PANTHER" id="PTHR47423:SF2">
    <property type="entry name" value="PROTEIN SQS1"/>
    <property type="match status" value="1"/>
</dbReference>
<dbReference type="GeneID" id="8245954"/>
<feature type="region of interest" description="Disordered" evidence="1">
    <location>
        <begin position="418"/>
        <end position="449"/>
    </location>
</feature>
<evidence type="ECO:0000259" key="2">
    <source>
        <dbReference type="PROSITE" id="PS50174"/>
    </source>
</evidence>
<dbReference type="RefSeq" id="XP_002508044.1">
    <property type="nucleotide sequence ID" value="XM_002507998.1"/>
</dbReference>
<dbReference type="InterPro" id="IPR000467">
    <property type="entry name" value="G_patch_dom"/>
</dbReference>
<evidence type="ECO:0000313" key="4">
    <source>
        <dbReference type="Proteomes" id="UP000002009"/>
    </source>
</evidence>
<evidence type="ECO:0000313" key="3">
    <source>
        <dbReference type="EMBL" id="ACO69302.1"/>
    </source>
</evidence>
<feature type="region of interest" description="Disordered" evidence="1">
    <location>
        <begin position="1"/>
        <end position="119"/>
    </location>
</feature>